<evidence type="ECO:0000256" key="2">
    <source>
        <dbReference type="ARBA" id="ARBA00023015"/>
    </source>
</evidence>
<dbReference type="InterPro" id="IPR014284">
    <property type="entry name" value="RNA_pol_sigma-70_dom"/>
</dbReference>
<keyword evidence="9" id="KW-1185">Reference proteome</keyword>
<gene>
    <name evidence="8" type="ORF">GCM10009737_04190</name>
</gene>
<evidence type="ECO:0000313" key="9">
    <source>
        <dbReference type="Proteomes" id="UP001501612"/>
    </source>
</evidence>
<evidence type="ECO:0000256" key="5">
    <source>
        <dbReference type="ARBA" id="ARBA00023163"/>
    </source>
</evidence>
<dbReference type="InterPro" id="IPR013249">
    <property type="entry name" value="RNA_pol_sigma70_r4_t2"/>
</dbReference>
<protein>
    <submittedName>
        <fullName evidence="8">Sigma-70 family RNA polymerase sigma factor</fullName>
    </submittedName>
</protein>
<dbReference type="PANTHER" id="PTHR43133:SF8">
    <property type="entry name" value="RNA POLYMERASE SIGMA FACTOR HI_1459-RELATED"/>
    <property type="match status" value="1"/>
</dbReference>
<dbReference type="Pfam" id="PF08281">
    <property type="entry name" value="Sigma70_r4_2"/>
    <property type="match status" value="1"/>
</dbReference>
<dbReference type="CDD" id="cd06171">
    <property type="entry name" value="Sigma70_r4"/>
    <property type="match status" value="1"/>
</dbReference>
<evidence type="ECO:0000259" key="6">
    <source>
        <dbReference type="Pfam" id="PF04542"/>
    </source>
</evidence>
<keyword evidence="2" id="KW-0805">Transcription regulation</keyword>
<dbReference type="InterPro" id="IPR039425">
    <property type="entry name" value="RNA_pol_sigma-70-like"/>
</dbReference>
<proteinExistence type="inferred from homology"/>
<organism evidence="8 9">
    <name type="scientific">Nocardioides lentus</name>
    <dbReference type="NCBI Taxonomy" id="338077"/>
    <lineage>
        <taxon>Bacteria</taxon>
        <taxon>Bacillati</taxon>
        <taxon>Actinomycetota</taxon>
        <taxon>Actinomycetes</taxon>
        <taxon>Propionibacteriales</taxon>
        <taxon>Nocardioidaceae</taxon>
        <taxon>Nocardioides</taxon>
    </lineage>
</organism>
<dbReference type="InterPro" id="IPR013325">
    <property type="entry name" value="RNA_pol_sigma_r2"/>
</dbReference>
<evidence type="ECO:0000256" key="1">
    <source>
        <dbReference type="ARBA" id="ARBA00010641"/>
    </source>
</evidence>
<name>A0ABN2NXS3_9ACTN</name>
<dbReference type="RefSeq" id="WP_344003013.1">
    <property type="nucleotide sequence ID" value="NZ_BAAAMY010000001.1"/>
</dbReference>
<evidence type="ECO:0000256" key="4">
    <source>
        <dbReference type="ARBA" id="ARBA00023125"/>
    </source>
</evidence>
<dbReference type="Gene3D" id="1.10.10.10">
    <property type="entry name" value="Winged helix-like DNA-binding domain superfamily/Winged helix DNA-binding domain"/>
    <property type="match status" value="1"/>
</dbReference>
<dbReference type="Proteomes" id="UP001501612">
    <property type="component" value="Unassembled WGS sequence"/>
</dbReference>
<dbReference type="SUPFAM" id="SSF88946">
    <property type="entry name" value="Sigma2 domain of RNA polymerase sigma factors"/>
    <property type="match status" value="1"/>
</dbReference>
<sequence length="192" mass="21880">MDHEPAGADWLVDASDEALVRQARLGEEAAFRVIVDRHGPGMYRYAIRLMHGSNHDAAEVTQEALISAWKSLASFEGRSSLRTWLFRMVHRRAADLQRHRRPTPIDDELLSRVVRPATDNPLQDVLDSELLGALQQALDELPWHQRATWLLREVEGLSYAEIGEALAMPVGSVRGHLHRGRRVLAERMARWR</sequence>
<dbReference type="Pfam" id="PF04542">
    <property type="entry name" value="Sigma70_r2"/>
    <property type="match status" value="1"/>
</dbReference>
<dbReference type="EMBL" id="BAAAMY010000001">
    <property type="protein sequence ID" value="GAA1906566.1"/>
    <property type="molecule type" value="Genomic_DNA"/>
</dbReference>
<keyword evidence="4" id="KW-0238">DNA-binding</keyword>
<dbReference type="Gene3D" id="1.10.1740.10">
    <property type="match status" value="1"/>
</dbReference>
<keyword evidence="3" id="KW-0731">Sigma factor</keyword>
<feature type="domain" description="RNA polymerase sigma-70 region 2" evidence="6">
    <location>
        <begin position="35"/>
        <end position="101"/>
    </location>
</feature>
<feature type="domain" description="RNA polymerase sigma factor 70 region 4 type 2" evidence="7">
    <location>
        <begin position="132"/>
        <end position="182"/>
    </location>
</feature>
<evidence type="ECO:0000313" key="8">
    <source>
        <dbReference type="EMBL" id="GAA1906566.1"/>
    </source>
</evidence>
<comment type="caution">
    <text evidence="8">The sequence shown here is derived from an EMBL/GenBank/DDBJ whole genome shotgun (WGS) entry which is preliminary data.</text>
</comment>
<comment type="similarity">
    <text evidence="1">Belongs to the sigma-70 factor family. ECF subfamily.</text>
</comment>
<dbReference type="InterPro" id="IPR036388">
    <property type="entry name" value="WH-like_DNA-bd_sf"/>
</dbReference>
<evidence type="ECO:0000256" key="3">
    <source>
        <dbReference type="ARBA" id="ARBA00023082"/>
    </source>
</evidence>
<evidence type="ECO:0000259" key="7">
    <source>
        <dbReference type="Pfam" id="PF08281"/>
    </source>
</evidence>
<dbReference type="SUPFAM" id="SSF88659">
    <property type="entry name" value="Sigma3 and sigma4 domains of RNA polymerase sigma factors"/>
    <property type="match status" value="1"/>
</dbReference>
<accession>A0ABN2NXS3</accession>
<dbReference type="NCBIfam" id="TIGR02937">
    <property type="entry name" value="sigma70-ECF"/>
    <property type="match status" value="1"/>
</dbReference>
<dbReference type="InterPro" id="IPR013324">
    <property type="entry name" value="RNA_pol_sigma_r3/r4-like"/>
</dbReference>
<dbReference type="InterPro" id="IPR007627">
    <property type="entry name" value="RNA_pol_sigma70_r2"/>
</dbReference>
<keyword evidence="5" id="KW-0804">Transcription</keyword>
<dbReference type="PANTHER" id="PTHR43133">
    <property type="entry name" value="RNA POLYMERASE ECF-TYPE SIGMA FACTO"/>
    <property type="match status" value="1"/>
</dbReference>
<reference evidence="8 9" key="1">
    <citation type="journal article" date="2019" name="Int. J. Syst. Evol. Microbiol.">
        <title>The Global Catalogue of Microorganisms (GCM) 10K type strain sequencing project: providing services to taxonomists for standard genome sequencing and annotation.</title>
        <authorList>
            <consortium name="The Broad Institute Genomics Platform"/>
            <consortium name="The Broad Institute Genome Sequencing Center for Infectious Disease"/>
            <person name="Wu L."/>
            <person name="Ma J."/>
        </authorList>
    </citation>
    <scope>NUCLEOTIDE SEQUENCE [LARGE SCALE GENOMIC DNA]</scope>
    <source>
        <strain evidence="8 9">JCM 14046</strain>
    </source>
</reference>